<evidence type="ECO:0000313" key="2">
    <source>
        <dbReference type="Proteomes" id="UP000594638"/>
    </source>
</evidence>
<dbReference type="EMBL" id="CACTIH010007254">
    <property type="protein sequence ID" value="CAA3005946.1"/>
    <property type="molecule type" value="Genomic_DNA"/>
</dbReference>
<proteinExistence type="predicted"/>
<dbReference type="AlphaFoldDB" id="A0A8S0TMC1"/>
<reference evidence="1 2" key="1">
    <citation type="submission" date="2019-12" db="EMBL/GenBank/DDBJ databases">
        <authorList>
            <person name="Alioto T."/>
            <person name="Alioto T."/>
            <person name="Gomez Garrido J."/>
        </authorList>
    </citation>
    <scope>NUCLEOTIDE SEQUENCE [LARGE SCALE GENOMIC DNA]</scope>
</reference>
<protein>
    <submittedName>
        <fullName evidence="1">Uncharacterized protein</fullName>
    </submittedName>
</protein>
<keyword evidence="2" id="KW-1185">Reference proteome</keyword>
<dbReference type="OrthoDB" id="29853at2759"/>
<comment type="caution">
    <text evidence="1">The sequence shown here is derived from an EMBL/GenBank/DDBJ whole genome shotgun (WGS) entry which is preliminary data.</text>
</comment>
<dbReference type="Proteomes" id="UP000594638">
    <property type="component" value="Unassembled WGS sequence"/>
</dbReference>
<organism evidence="1 2">
    <name type="scientific">Olea europaea subsp. europaea</name>
    <dbReference type="NCBI Taxonomy" id="158383"/>
    <lineage>
        <taxon>Eukaryota</taxon>
        <taxon>Viridiplantae</taxon>
        <taxon>Streptophyta</taxon>
        <taxon>Embryophyta</taxon>
        <taxon>Tracheophyta</taxon>
        <taxon>Spermatophyta</taxon>
        <taxon>Magnoliopsida</taxon>
        <taxon>eudicotyledons</taxon>
        <taxon>Gunneridae</taxon>
        <taxon>Pentapetalae</taxon>
        <taxon>asterids</taxon>
        <taxon>lamiids</taxon>
        <taxon>Lamiales</taxon>
        <taxon>Oleaceae</taxon>
        <taxon>Oleeae</taxon>
        <taxon>Olea</taxon>
    </lineage>
</organism>
<name>A0A8S0TMC1_OLEEU</name>
<gene>
    <name evidence="1" type="ORF">OLEA9_A050718</name>
</gene>
<accession>A0A8S0TMC1</accession>
<sequence length="164" mass="18547">MRNLHWDPSASETELLKPHEDLLSDFDADFEILDFPEVPKQPLQSSKGAVSAPEMLPFPAFALSESYEEDSEPCGEKKNLSQEVLREKSLSRELDSPNISLGQLEDKQFVLVMFPPSQSPASVPTRQGNVLPHLETNPEIFEDWIGLRIHFGEMQISKKLSEKL</sequence>
<dbReference type="Gramene" id="OE9A050718T1">
    <property type="protein sequence ID" value="OE9A050718C1"/>
    <property type="gene ID" value="OE9A050718"/>
</dbReference>
<evidence type="ECO:0000313" key="1">
    <source>
        <dbReference type="EMBL" id="CAA3005946.1"/>
    </source>
</evidence>